<dbReference type="HOGENOM" id="CLU_2197142_0_0_1"/>
<evidence type="ECO:0000313" key="2">
    <source>
        <dbReference type="Proteomes" id="UP000007978"/>
    </source>
</evidence>
<name>K3UIT9_FUSPC</name>
<dbReference type="AlphaFoldDB" id="K3UIT9"/>
<dbReference type="GeneID" id="20366677"/>
<keyword evidence="2" id="KW-1185">Reference proteome</keyword>
<dbReference type="RefSeq" id="XP_009259452.1">
    <property type="nucleotide sequence ID" value="XM_009261177.1"/>
</dbReference>
<reference evidence="1 2" key="1">
    <citation type="journal article" date="2012" name="PLoS Pathog.">
        <title>Comparative pathogenomics reveals horizontally acquired novel virulence genes in fungi infecting cereal hosts.</title>
        <authorList>
            <person name="Gardiner D.M."/>
            <person name="McDonald M.C."/>
            <person name="Covarelli L."/>
            <person name="Solomon P.S."/>
            <person name="Rusu A.G."/>
            <person name="Marshall M."/>
            <person name="Kazan K."/>
            <person name="Chakraborty S."/>
            <person name="McDonald B.A."/>
            <person name="Manners J.M."/>
        </authorList>
    </citation>
    <scope>NUCLEOTIDE SEQUENCE [LARGE SCALE GENOMIC DNA]</scope>
    <source>
        <strain evidence="1 2">CS3096</strain>
    </source>
</reference>
<proteinExistence type="predicted"/>
<dbReference type="KEGG" id="fpu:FPSE_08059"/>
<evidence type="ECO:0000313" key="1">
    <source>
        <dbReference type="EMBL" id="EKJ71791.1"/>
    </source>
</evidence>
<comment type="caution">
    <text evidence="1">The sequence shown here is derived from an EMBL/GenBank/DDBJ whole genome shotgun (WGS) entry which is preliminary data.</text>
</comment>
<sequence length="108" mass="11930">MFGNDDKYWVKLIESTNACLSDHKEAFNFHMFVPKNPRISLIEGLSAPFGEAKSHCNESLDRAGIIDTPARPVMPSQQPDALTAPGLTGLTGLIDRPVFHTIPWCTYA</sequence>
<accession>K3UIT9</accession>
<dbReference type="Proteomes" id="UP000007978">
    <property type="component" value="Chromosome 4"/>
</dbReference>
<gene>
    <name evidence="1" type="ORF">FPSE_08059</name>
</gene>
<dbReference type="EMBL" id="AFNW01000282">
    <property type="protein sequence ID" value="EKJ71791.1"/>
    <property type="molecule type" value="Genomic_DNA"/>
</dbReference>
<organism evidence="1 2">
    <name type="scientific">Fusarium pseudograminearum (strain CS3096)</name>
    <name type="common">Wheat and barley crown-rot fungus</name>
    <dbReference type="NCBI Taxonomy" id="1028729"/>
    <lineage>
        <taxon>Eukaryota</taxon>
        <taxon>Fungi</taxon>
        <taxon>Dikarya</taxon>
        <taxon>Ascomycota</taxon>
        <taxon>Pezizomycotina</taxon>
        <taxon>Sordariomycetes</taxon>
        <taxon>Hypocreomycetidae</taxon>
        <taxon>Hypocreales</taxon>
        <taxon>Nectriaceae</taxon>
        <taxon>Fusarium</taxon>
    </lineage>
</organism>
<protein>
    <submittedName>
        <fullName evidence="1">Uncharacterized protein</fullName>
    </submittedName>
</protein>